<reference evidence="2" key="1">
    <citation type="journal article" date="2019" name="Int. J. Syst. Evol. Microbiol.">
        <title>The Global Catalogue of Microorganisms (GCM) 10K type strain sequencing project: providing services to taxonomists for standard genome sequencing and annotation.</title>
        <authorList>
            <consortium name="The Broad Institute Genomics Platform"/>
            <consortium name="The Broad Institute Genome Sequencing Center for Infectious Disease"/>
            <person name="Wu L."/>
            <person name="Ma J."/>
        </authorList>
    </citation>
    <scope>NUCLEOTIDE SEQUENCE [LARGE SCALE GENOMIC DNA]</scope>
    <source>
        <strain evidence="2">CCUG 53903</strain>
    </source>
</reference>
<accession>A0ABW1CCJ8</accession>
<dbReference type="RefSeq" id="WP_379512943.1">
    <property type="nucleotide sequence ID" value="NZ_JBHSPA010000008.1"/>
</dbReference>
<dbReference type="InterPro" id="IPR013762">
    <property type="entry name" value="Integrase-like_cat_sf"/>
</dbReference>
<protein>
    <submittedName>
        <fullName evidence="1">Uncharacterized protein</fullName>
    </submittedName>
</protein>
<organism evidence="1 2">
    <name type="scientific">Nonomuraea insulae</name>
    <dbReference type="NCBI Taxonomy" id="1616787"/>
    <lineage>
        <taxon>Bacteria</taxon>
        <taxon>Bacillati</taxon>
        <taxon>Actinomycetota</taxon>
        <taxon>Actinomycetes</taxon>
        <taxon>Streptosporangiales</taxon>
        <taxon>Streptosporangiaceae</taxon>
        <taxon>Nonomuraea</taxon>
    </lineage>
</organism>
<sequence length="59" mass="6257">MRAKTEGSDATLAIPRAVVTLLRQHKAQHAAEQLAATMRADPGLVFTTSVGTSIEPNRA</sequence>
<dbReference type="Gene3D" id="1.10.443.10">
    <property type="entry name" value="Intergrase catalytic core"/>
    <property type="match status" value="1"/>
</dbReference>
<gene>
    <name evidence="1" type="ORF">ACFPZ3_06060</name>
</gene>
<comment type="caution">
    <text evidence="1">The sequence shown here is derived from an EMBL/GenBank/DDBJ whole genome shotgun (WGS) entry which is preliminary data.</text>
</comment>
<keyword evidence="2" id="KW-1185">Reference proteome</keyword>
<dbReference type="EMBL" id="JBHSPA010000008">
    <property type="protein sequence ID" value="MFC5823408.1"/>
    <property type="molecule type" value="Genomic_DNA"/>
</dbReference>
<evidence type="ECO:0000313" key="2">
    <source>
        <dbReference type="Proteomes" id="UP001596058"/>
    </source>
</evidence>
<proteinExistence type="predicted"/>
<dbReference type="Proteomes" id="UP001596058">
    <property type="component" value="Unassembled WGS sequence"/>
</dbReference>
<evidence type="ECO:0000313" key="1">
    <source>
        <dbReference type="EMBL" id="MFC5823408.1"/>
    </source>
</evidence>
<name>A0ABW1CCJ8_9ACTN</name>